<dbReference type="GO" id="GO:0016491">
    <property type="term" value="F:oxidoreductase activity"/>
    <property type="evidence" value="ECO:0007669"/>
    <property type="project" value="TreeGrafter"/>
</dbReference>
<organism evidence="1 2">
    <name type="scientific">Streptomyces collinus</name>
    <dbReference type="NCBI Taxonomy" id="42684"/>
    <lineage>
        <taxon>Bacteria</taxon>
        <taxon>Bacillati</taxon>
        <taxon>Actinomycetota</taxon>
        <taxon>Actinomycetes</taxon>
        <taxon>Kitasatosporales</taxon>
        <taxon>Streptomycetaceae</taxon>
        <taxon>Streptomyces</taxon>
    </lineage>
</organism>
<name>A0AA89QAE7_STRCU</name>
<dbReference type="RefSeq" id="WP_184854470.1">
    <property type="nucleotide sequence ID" value="NZ_BAABFE010000013.1"/>
</dbReference>
<accession>A0AA89QAE7</accession>
<dbReference type="Proteomes" id="UP000579531">
    <property type="component" value="Unassembled WGS sequence"/>
</dbReference>
<sequence length="501" mass="53269">MGEDHQIAFLLRESAQPDSERRAAALKGLGRIGRAEHARVLAEAADDPDPAVRAAAAQGLARLGVPEAGEEALPLLMGDADPGVRRRASVAATRLGLGGPAVTRAFARLLADPDHHVRINALDGLSVLGVPGDVTALAALLGDPDPAVWGRARTLLYRCGEDPAVRAEVVRTARQGTGTARARALEGLPERCTERLLDSLLTALHDPSPAVRIQAARRLLPVEQQQVQDKLAAALRTEEHPEVTAGLLWGLGGRGDDRVTGPAVRWLRDPVAGPSAARALGTADPGTAAPHLRTALTDKTFSPHTRAAAAAAVGTAGRWDAVWLLLSLLDDPDDVIRAGVLDGLGTLVENGLRPWERHPVAWALTGHLATDDRHTWRTRNALDGLTQALPDVRRLADNAPSGEVLAAALSLLDGDDPSDEHTRHDVRRFLLRLDDPHEPVRYEAVLGLERWTEAGGSLPPGSEMARCRLAALTEDASPRLRQAATRLRGLLDTGLLDTGPT</sequence>
<dbReference type="PANTHER" id="PTHR12697:SF38">
    <property type="entry name" value="PBS LYASE HEAT DOMAIN PROTEIN REPEAT-CONTAINING PROTEIN"/>
    <property type="match status" value="1"/>
</dbReference>
<protein>
    <submittedName>
        <fullName evidence="1">HEAT repeat protein</fullName>
    </submittedName>
</protein>
<dbReference type="Pfam" id="PF13646">
    <property type="entry name" value="HEAT_2"/>
    <property type="match status" value="3"/>
</dbReference>
<dbReference type="SUPFAM" id="SSF48371">
    <property type="entry name" value="ARM repeat"/>
    <property type="match status" value="1"/>
</dbReference>
<dbReference type="InterPro" id="IPR016024">
    <property type="entry name" value="ARM-type_fold"/>
</dbReference>
<dbReference type="GeneID" id="93836088"/>
<comment type="caution">
    <text evidence="1">The sequence shown here is derived from an EMBL/GenBank/DDBJ whole genome shotgun (WGS) entry which is preliminary data.</text>
</comment>
<dbReference type="SMART" id="SM00567">
    <property type="entry name" value="EZ_HEAT"/>
    <property type="match status" value="5"/>
</dbReference>
<gene>
    <name evidence="1" type="ORF">HNR72_007755</name>
</gene>
<dbReference type="InterPro" id="IPR004155">
    <property type="entry name" value="PBS_lyase_HEAT"/>
</dbReference>
<dbReference type="AlphaFoldDB" id="A0AA89QAE7"/>
<proteinExistence type="predicted"/>
<evidence type="ECO:0000313" key="1">
    <source>
        <dbReference type="EMBL" id="MBB5816633.1"/>
    </source>
</evidence>
<reference evidence="1 2" key="1">
    <citation type="submission" date="2020-08" db="EMBL/GenBank/DDBJ databases">
        <title>Sequencing the genomes of 1000 actinobacteria strains.</title>
        <authorList>
            <person name="Klenk H.-P."/>
        </authorList>
    </citation>
    <scope>NUCLEOTIDE SEQUENCE [LARGE SCALE GENOMIC DNA]</scope>
    <source>
        <strain evidence="1 2">DSM 40129</strain>
    </source>
</reference>
<evidence type="ECO:0000313" key="2">
    <source>
        <dbReference type="Proteomes" id="UP000579531"/>
    </source>
</evidence>
<dbReference type="InterPro" id="IPR011989">
    <property type="entry name" value="ARM-like"/>
</dbReference>
<dbReference type="Gene3D" id="1.25.10.10">
    <property type="entry name" value="Leucine-rich Repeat Variant"/>
    <property type="match status" value="3"/>
</dbReference>
<dbReference type="EMBL" id="JACHLX010000002">
    <property type="protein sequence ID" value="MBB5816633.1"/>
    <property type="molecule type" value="Genomic_DNA"/>
</dbReference>
<dbReference type="PANTHER" id="PTHR12697">
    <property type="entry name" value="PBS LYASE HEAT-LIKE PROTEIN"/>
    <property type="match status" value="1"/>
</dbReference>
<keyword evidence="2" id="KW-1185">Reference proteome</keyword>